<name>A0A1M7CU87_9RHOB</name>
<feature type="region of interest" description="Disordered" evidence="1">
    <location>
        <begin position="110"/>
        <end position="140"/>
    </location>
</feature>
<dbReference type="Proteomes" id="UP000184191">
    <property type="component" value="Unassembled WGS sequence"/>
</dbReference>
<dbReference type="EMBL" id="FRBN01000030">
    <property type="protein sequence ID" value="SHL70740.1"/>
    <property type="molecule type" value="Genomic_DNA"/>
</dbReference>
<feature type="compositionally biased region" description="Low complexity" evidence="1">
    <location>
        <begin position="128"/>
        <end position="140"/>
    </location>
</feature>
<keyword evidence="3" id="KW-1185">Reference proteome</keyword>
<feature type="region of interest" description="Disordered" evidence="1">
    <location>
        <begin position="175"/>
        <end position="205"/>
    </location>
</feature>
<evidence type="ECO:0000313" key="3">
    <source>
        <dbReference type="Proteomes" id="UP000184191"/>
    </source>
</evidence>
<gene>
    <name evidence="2" type="ORF">SAMN05444414_13030</name>
</gene>
<dbReference type="OrthoDB" id="6305173at2"/>
<dbReference type="STRING" id="1054996.SAMN05444414_13030"/>
<dbReference type="RefSeq" id="WP_073200351.1">
    <property type="nucleotide sequence ID" value="NZ_FRBN01000030.1"/>
</dbReference>
<protein>
    <submittedName>
        <fullName evidence="2">Uncharacterized protein</fullName>
    </submittedName>
</protein>
<sequence length="233" mass="23763">MPDGYLVQLGDGSLDPNDGIGGPLITFTTDTQLGAGQWIWSGTWNGQTFTNTCEPGVYFLATDGSVYFVPDFGPVTTISSATVQSAPTFSVTNGPVDGTIGDDIIDASYTDAQGDSVDSGNGGGAGGNDDTINAGAGNDSASAGLGNDSVLGGAPAGTIGPIRVTGASDPTDVAMENQKAKQDTQTGKKPQHSEKARRLLAGHHKEVRRVNSVYTSEFSVYSPPRSGQAKASG</sequence>
<proteinExistence type="predicted"/>
<accession>A0A1M7CU87</accession>
<dbReference type="AlphaFoldDB" id="A0A1M7CU87"/>
<evidence type="ECO:0000256" key="1">
    <source>
        <dbReference type="SAM" id="MobiDB-lite"/>
    </source>
</evidence>
<reference evidence="3" key="1">
    <citation type="submission" date="2016-11" db="EMBL/GenBank/DDBJ databases">
        <authorList>
            <person name="Varghese N."/>
            <person name="Submissions S."/>
        </authorList>
    </citation>
    <scope>NUCLEOTIDE SEQUENCE [LARGE SCALE GENOMIC DNA]</scope>
    <source>
        <strain evidence="3">DSM 29327</strain>
    </source>
</reference>
<organism evidence="2 3">
    <name type="scientific">Roseovarius marisflavi</name>
    <dbReference type="NCBI Taxonomy" id="1054996"/>
    <lineage>
        <taxon>Bacteria</taxon>
        <taxon>Pseudomonadati</taxon>
        <taxon>Pseudomonadota</taxon>
        <taxon>Alphaproteobacteria</taxon>
        <taxon>Rhodobacterales</taxon>
        <taxon>Roseobacteraceae</taxon>
        <taxon>Roseovarius</taxon>
    </lineage>
</organism>
<evidence type="ECO:0000313" key="2">
    <source>
        <dbReference type="EMBL" id="SHL70740.1"/>
    </source>
</evidence>